<keyword evidence="1" id="KW-0812">Transmembrane</keyword>
<keyword evidence="1" id="KW-0472">Membrane</keyword>
<evidence type="ECO:0000313" key="2">
    <source>
        <dbReference type="EMBL" id="BAY56211.1"/>
    </source>
</evidence>
<sequence length="179" mass="18833">MELTVLYWILVAVMVVGVVGAVVPGIPGPSLILVAILLWCIVTKFAIPLLPLGLIFVALLLSSVVEWLGSYWGAKQIGASRWSQMGMFIGMAIGFFGLLPALPLGGPIAGILVGGLLGGFIGEFLYRSDLPTSERLRTAGRVTLGIGFGALIGNLIELVLAIAAVAVFVWVTLPSVMWT</sequence>
<dbReference type="PANTHER" id="PTHR39165">
    <property type="entry name" value="IG HYPOTHETICAL 17883"/>
    <property type="match status" value="1"/>
</dbReference>
<organism evidence="2 3">
    <name type="scientific">Leptolyngbya boryana NIES-2135</name>
    <dbReference type="NCBI Taxonomy" id="1973484"/>
    <lineage>
        <taxon>Bacteria</taxon>
        <taxon>Bacillati</taxon>
        <taxon>Cyanobacteriota</taxon>
        <taxon>Cyanophyceae</taxon>
        <taxon>Leptolyngbyales</taxon>
        <taxon>Leptolyngbyaceae</taxon>
        <taxon>Leptolyngbya group</taxon>
        <taxon>Leptolyngbya</taxon>
    </lineage>
</organism>
<proteinExistence type="predicted"/>
<protein>
    <recommendedName>
        <fullName evidence="4">DUF456 domain-containing protein</fullName>
    </recommendedName>
</protein>
<keyword evidence="1" id="KW-1133">Transmembrane helix</keyword>
<dbReference type="PANTHER" id="PTHR39165:SF1">
    <property type="entry name" value="DUF456 DOMAIN-CONTAINING PROTEIN"/>
    <property type="match status" value="1"/>
</dbReference>
<feature type="transmembrane region" description="Helical" evidence="1">
    <location>
        <begin position="146"/>
        <end position="173"/>
    </location>
</feature>
<feature type="transmembrane region" description="Helical" evidence="1">
    <location>
        <begin position="108"/>
        <end position="126"/>
    </location>
</feature>
<keyword evidence="3" id="KW-1185">Reference proteome</keyword>
<reference evidence="2 3" key="1">
    <citation type="submission" date="2017-06" db="EMBL/GenBank/DDBJ databases">
        <title>Genome sequencing of cyanobaciteial culture collection at National Institute for Environmental Studies (NIES).</title>
        <authorList>
            <person name="Hirose Y."/>
            <person name="Shimura Y."/>
            <person name="Fujisawa T."/>
            <person name="Nakamura Y."/>
            <person name="Kawachi M."/>
        </authorList>
    </citation>
    <scope>NUCLEOTIDE SEQUENCE [LARGE SCALE GENOMIC DNA]</scope>
    <source>
        <strain evidence="2 3">NIES-2135</strain>
    </source>
</reference>
<dbReference type="Pfam" id="PF04306">
    <property type="entry name" value="DUF456"/>
    <property type="match status" value="1"/>
</dbReference>
<name>A0A1Z4JHJ9_LEPBY</name>
<gene>
    <name evidence="2" type="ORF">NIES2135_30410</name>
</gene>
<evidence type="ECO:0000256" key="1">
    <source>
        <dbReference type="SAM" id="Phobius"/>
    </source>
</evidence>
<feature type="transmembrane region" description="Helical" evidence="1">
    <location>
        <begin position="6"/>
        <end position="23"/>
    </location>
</feature>
<feature type="transmembrane region" description="Helical" evidence="1">
    <location>
        <begin position="30"/>
        <end position="47"/>
    </location>
</feature>
<feature type="transmembrane region" description="Helical" evidence="1">
    <location>
        <begin position="85"/>
        <end position="102"/>
    </location>
</feature>
<evidence type="ECO:0000313" key="3">
    <source>
        <dbReference type="Proteomes" id="UP000217895"/>
    </source>
</evidence>
<evidence type="ECO:0008006" key="4">
    <source>
        <dbReference type="Google" id="ProtNLM"/>
    </source>
</evidence>
<accession>A0A1Z4JHJ9</accession>
<dbReference type="InterPro" id="IPR007403">
    <property type="entry name" value="DUF456"/>
</dbReference>
<dbReference type="Proteomes" id="UP000217895">
    <property type="component" value="Chromosome"/>
</dbReference>
<dbReference type="EMBL" id="AP018203">
    <property type="protein sequence ID" value="BAY56211.1"/>
    <property type="molecule type" value="Genomic_DNA"/>
</dbReference>
<dbReference type="AlphaFoldDB" id="A0A1Z4JHJ9"/>